<protein>
    <submittedName>
        <fullName evidence="2">Uncharacterized protein</fullName>
    </submittedName>
</protein>
<dbReference type="AlphaFoldDB" id="A0A378KV58"/>
<organism evidence="2 4">
    <name type="scientific">Legionella quateirensis</name>
    <dbReference type="NCBI Taxonomy" id="45072"/>
    <lineage>
        <taxon>Bacteria</taxon>
        <taxon>Pseudomonadati</taxon>
        <taxon>Pseudomonadota</taxon>
        <taxon>Gammaproteobacteria</taxon>
        <taxon>Legionellales</taxon>
        <taxon>Legionellaceae</taxon>
        <taxon>Legionella</taxon>
    </lineage>
</organism>
<reference evidence="1 3" key="1">
    <citation type="submission" date="2015-11" db="EMBL/GenBank/DDBJ databases">
        <title>Genomic analysis of 38 Legionella species identifies large and diverse effector repertoires.</title>
        <authorList>
            <person name="Burstein D."/>
            <person name="Amaro F."/>
            <person name="Zusman T."/>
            <person name="Lifshitz Z."/>
            <person name="Cohen O."/>
            <person name="Gilbert J.A."/>
            <person name="Pupko T."/>
            <person name="Shuman H.A."/>
            <person name="Segal G."/>
        </authorList>
    </citation>
    <scope>NUCLEOTIDE SEQUENCE [LARGE SCALE GENOMIC DNA]</scope>
    <source>
        <strain evidence="1 3">ATCC 49507</strain>
    </source>
</reference>
<dbReference type="Proteomes" id="UP000254230">
    <property type="component" value="Unassembled WGS sequence"/>
</dbReference>
<dbReference type="Proteomes" id="UP000054639">
    <property type="component" value="Unassembled WGS sequence"/>
</dbReference>
<reference evidence="2 4" key="2">
    <citation type="submission" date="2018-06" db="EMBL/GenBank/DDBJ databases">
        <authorList>
            <consortium name="Pathogen Informatics"/>
            <person name="Doyle S."/>
        </authorList>
    </citation>
    <scope>NUCLEOTIDE SEQUENCE [LARGE SCALE GENOMIC DNA]</scope>
    <source>
        <strain evidence="2 4">NCTC12376</strain>
    </source>
</reference>
<evidence type="ECO:0000313" key="1">
    <source>
        <dbReference type="EMBL" id="KTD51345.1"/>
    </source>
</evidence>
<keyword evidence="3" id="KW-1185">Reference proteome</keyword>
<evidence type="ECO:0000313" key="3">
    <source>
        <dbReference type="Proteomes" id="UP000054639"/>
    </source>
</evidence>
<name>A0A378KV58_9GAMM</name>
<dbReference type="EMBL" id="UGOW01000001">
    <property type="protein sequence ID" value="STY17407.1"/>
    <property type="molecule type" value="Genomic_DNA"/>
</dbReference>
<gene>
    <name evidence="1" type="ORF">Lqua_1572</name>
    <name evidence="2" type="ORF">NCTC12376_01205</name>
</gene>
<accession>A0A378KV58</accession>
<dbReference type="EMBL" id="LNYR01000012">
    <property type="protein sequence ID" value="KTD51345.1"/>
    <property type="molecule type" value="Genomic_DNA"/>
</dbReference>
<proteinExistence type="predicted"/>
<evidence type="ECO:0000313" key="4">
    <source>
        <dbReference type="Proteomes" id="UP000254230"/>
    </source>
</evidence>
<evidence type="ECO:0000313" key="2">
    <source>
        <dbReference type="EMBL" id="STY17407.1"/>
    </source>
</evidence>
<dbReference type="RefSeq" id="WP_058473727.1">
    <property type="nucleotide sequence ID" value="NZ_CAAAIL010000003.1"/>
</dbReference>
<dbReference type="OrthoDB" id="5644921at2"/>
<sequence length="159" mass="18034">MDITPENPPVIFSSEIDNTMGVFKLQLKGASYLPTKSVWLLRESSVPGLLTLSYYDAENTRYVSKRIGFVEGEWKFGPADRDQAVEFSTKSTHAFKHQFPEKSADKLFSLLSDNGFDLKRQVVPNAIEATRTAEFSGYVSLHDEHEPKDDSSKRYTSFQ</sequence>